<gene>
    <name evidence="1" type="ORF">GCM10009668_03630</name>
</gene>
<keyword evidence="2" id="KW-1185">Reference proteome</keyword>
<dbReference type="PANTHER" id="PTHR36454:SF1">
    <property type="entry name" value="DUF1015 DOMAIN-CONTAINING PROTEIN"/>
    <property type="match status" value="1"/>
</dbReference>
<evidence type="ECO:0008006" key="3">
    <source>
        <dbReference type="Google" id="ProtNLM"/>
    </source>
</evidence>
<evidence type="ECO:0000313" key="1">
    <source>
        <dbReference type="EMBL" id="GAA1092011.1"/>
    </source>
</evidence>
<dbReference type="Pfam" id="PF06245">
    <property type="entry name" value="DUF1015"/>
    <property type="match status" value="1"/>
</dbReference>
<comment type="caution">
    <text evidence="1">The sequence shown here is derived from an EMBL/GenBank/DDBJ whole genome shotgun (WGS) entry which is preliminary data.</text>
</comment>
<proteinExistence type="predicted"/>
<organism evidence="1 2">
    <name type="scientific">Nocardioides dubius</name>
    <dbReference type="NCBI Taxonomy" id="317019"/>
    <lineage>
        <taxon>Bacteria</taxon>
        <taxon>Bacillati</taxon>
        <taxon>Actinomycetota</taxon>
        <taxon>Actinomycetes</taxon>
        <taxon>Propionibacteriales</taxon>
        <taxon>Nocardioidaceae</taxon>
        <taxon>Nocardioides</taxon>
    </lineage>
</organism>
<dbReference type="InterPro" id="IPR008323">
    <property type="entry name" value="UCP033563"/>
</dbReference>
<dbReference type="Proteomes" id="UP001501581">
    <property type="component" value="Unassembled WGS sequence"/>
</dbReference>
<protein>
    <recommendedName>
        <fullName evidence="3">DUF1015 domain-containing protein</fullName>
    </recommendedName>
</protein>
<accession>A0ABN1TKX5</accession>
<evidence type="ECO:0000313" key="2">
    <source>
        <dbReference type="Proteomes" id="UP001501581"/>
    </source>
</evidence>
<name>A0ABN1TKX5_9ACTN</name>
<dbReference type="PANTHER" id="PTHR36454">
    <property type="entry name" value="LMO2823 PROTEIN"/>
    <property type="match status" value="1"/>
</dbReference>
<sequence length="353" mass="38958">MAAFALQPFRALRLTDSHVGDPTAARVISRPYRSVPGRLMEWRRRRHLQVDPEPAVYLHEYTSAGVTVRGLVGLVDVVRSGPSIFAHEAIHEPQVKQLTDRMAAMSLNPAPILLMHAGSAAVRDLLDTAVAQPADLVYTDRSDQVQRIWRITHPQLIAQLNVHLATTQSVIADGHHRFEAARRLAARRPGTEWDSTLVMLVDQADTPLQLSAIHRTLPRLNIEAVADAVSEDQAFARRSTSHEALAHLDHALVLHDGTSWATLKPNRPHELLVRWLHEELIPRWHVDESKIAYHHSAGEAIARTGNGLTVLLPAPRFPQVAASATSGHLLPAKATSFQPKPNLGVLMRELGSG</sequence>
<reference evidence="1 2" key="1">
    <citation type="journal article" date="2019" name="Int. J. Syst. Evol. Microbiol.">
        <title>The Global Catalogue of Microorganisms (GCM) 10K type strain sequencing project: providing services to taxonomists for standard genome sequencing and annotation.</title>
        <authorList>
            <consortium name="The Broad Institute Genomics Platform"/>
            <consortium name="The Broad Institute Genome Sequencing Center for Infectious Disease"/>
            <person name="Wu L."/>
            <person name="Ma J."/>
        </authorList>
    </citation>
    <scope>NUCLEOTIDE SEQUENCE [LARGE SCALE GENOMIC DNA]</scope>
    <source>
        <strain evidence="1 2">JCM 13008</strain>
    </source>
</reference>
<dbReference type="EMBL" id="BAAALG010000002">
    <property type="protein sequence ID" value="GAA1092011.1"/>
    <property type="molecule type" value="Genomic_DNA"/>
</dbReference>